<dbReference type="PANTHER" id="PTHR31912">
    <property type="entry name" value="IP13529P"/>
    <property type="match status" value="1"/>
</dbReference>
<dbReference type="PANTHER" id="PTHR31912:SF34">
    <property type="entry name" value="NOTOCHORD-RELATED PROTEIN"/>
    <property type="match status" value="1"/>
</dbReference>
<evidence type="ECO:0000313" key="3">
    <source>
        <dbReference type="Proteomes" id="UP000620124"/>
    </source>
</evidence>
<dbReference type="EMBL" id="JACAZI010000011">
    <property type="protein sequence ID" value="KAF7349037.1"/>
    <property type="molecule type" value="Genomic_DNA"/>
</dbReference>
<gene>
    <name evidence="2" type="ORF">MVEN_01425300</name>
</gene>
<accession>A0A8H6XXM6</accession>
<name>A0A8H6XXM6_9AGAR</name>
<organism evidence="2 3">
    <name type="scientific">Mycena venus</name>
    <dbReference type="NCBI Taxonomy" id="2733690"/>
    <lineage>
        <taxon>Eukaryota</taxon>
        <taxon>Fungi</taxon>
        <taxon>Dikarya</taxon>
        <taxon>Basidiomycota</taxon>
        <taxon>Agaricomycotina</taxon>
        <taxon>Agaricomycetes</taxon>
        <taxon>Agaricomycetidae</taxon>
        <taxon>Agaricales</taxon>
        <taxon>Marasmiineae</taxon>
        <taxon>Mycenaceae</taxon>
        <taxon>Mycena</taxon>
    </lineage>
</organism>
<dbReference type="OrthoDB" id="2506088at2759"/>
<feature type="region of interest" description="Disordered" evidence="1">
    <location>
        <begin position="108"/>
        <end position="131"/>
    </location>
</feature>
<reference evidence="2" key="1">
    <citation type="submission" date="2020-05" db="EMBL/GenBank/DDBJ databases">
        <title>Mycena genomes resolve the evolution of fungal bioluminescence.</title>
        <authorList>
            <person name="Tsai I.J."/>
        </authorList>
    </citation>
    <scope>NUCLEOTIDE SEQUENCE</scope>
    <source>
        <strain evidence="2">CCC161011</strain>
    </source>
</reference>
<keyword evidence="3" id="KW-1185">Reference proteome</keyword>
<sequence>MTLSERWSGYASDDSDDEPSPRIDSIPNPFDGTIVYGAEILDSGGHPVMFSAGESPVDESANDIWNDLDNLDYCDHTVFADMTPMMADLFDKTDDCTVSDAVRAMAAMGIEDSDEEEDADTAPRSSEFDSDWAPHGSKAMFMLDLLDNLPRLRLSDDHLKAIIWVMKECGTPDVPSFYALRKMQKKSTQDVGLQPRHHTSSLDNQFYMNHPNDLIRLDFCKPASESWQAAKWVSELEANDLTPMWANWAGASHRHFYIKELARCSNGAYVIPLKWILYDKKVHAEAYLVSREASGIFTVEEHRIIRVLATDLQYNFLDLCEQGEVVFSESGVKDKIAMHWIEQLIEKARGINQERVFNHDTRDPRLNDSKIKGPAREKIKQEILDKVQEELFTWVIIQPPDRYAKLDDLSKETPELRPGDHYNVLLRVRGLDPHRDSPCEILHTILLGEDKYVWHETTKVWNDEQGALFAARLQSSSIDGLSLPPLRSHYMVQYKKSLIGKHYKALQQLAVFQLDETLCSPALFELWKANGVLGALLWYPEIKDMDQYLADLSIAIGNVLDHWAIVDPTRITQKYKLHVLPHIPEAIRRFGPAILFQTEIFECWNSVFRLCSVLSNHQAPSLDIATTLADMERFKHQVSGGWWKPDGGDWTRAGHKIRGFLVGNKQLQRRLGWTAQNVFKPGTVKVLSKAKRRTGTWKTVLDLHWNDCQIEPGTPGTVWNNCKYVVTRSEDLCLPGSWVFFTNPTGEVTAGRIAEILVPDASNCTANAIVVVYKFLVLDTRDDRLDMPVLMAMNQAVLVKPEDLLFKFNAQHDCQRFSCRLVESAGPRQERSQSKLKQKIISHSDKSRFLINTHALHNAHLIRETLPRHLTAPRQLFSDRCAKHFEFAAALREVGPEKRALATARGQATKARNKQDKVDKAAGVAQRAS</sequence>
<protein>
    <submittedName>
        <fullName evidence="2">Uncharacterized protein</fullName>
    </submittedName>
</protein>
<proteinExistence type="predicted"/>
<evidence type="ECO:0000256" key="1">
    <source>
        <dbReference type="SAM" id="MobiDB-lite"/>
    </source>
</evidence>
<feature type="region of interest" description="Disordered" evidence="1">
    <location>
        <begin position="902"/>
        <end position="929"/>
    </location>
</feature>
<feature type="region of interest" description="Disordered" evidence="1">
    <location>
        <begin position="1"/>
        <end position="28"/>
    </location>
</feature>
<dbReference type="Proteomes" id="UP000620124">
    <property type="component" value="Unassembled WGS sequence"/>
</dbReference>
<dbReference type="AlphaFoldDB" id="A0A8H6XXM6"/>
<evidence type="ECO:0000313" key="2">
    <source>
        <dbReference type="EMBL" id="KAF7349037.1"/>
    </source>
</evidence>
<comment type="caution">
    <text evidence="2">The sequence shown here is derived from an EMBL/GenBank/DDBJ whole genome shotgun (WGS) entry which is preliminary data.</text>
</comment>
<feature type="compositionally biased region" description="Acidic residues" evidence="1">
    <location>
        <begin position="111"/>
        <end position="120"/>
    </location>
</feature>